<dbReference type="STRING" id="568899.SAMN05192534_1444"/>
<dbReference type="NCBIfam" id="NF037995">
    <property type="entry name" value="TRAP_S1"/>
    <property type="match status" value="1"/>
</dbReference>
<evidence type="ECO:0000313" key="5">
    <source>
        <dbReference type="Proteomes" id="UP000199163"/>
    </source>
</evidence>
<dbReference type="OrthoDB" id="9776801at2"/>
<dbReference type="AlphaFoldDB" id="A0A1G8KAA4"/>
<dbReference type="GO" id="GO:0030288">
    <property type="term" value="C:outer membrane-bounded periplasmic space"/>
    <property type="evidence" value="ECO:0007669"/>
    <property type="project" value="InterPro"/>
</dbReference>
<reference evidence="4 5" key="1">
    <citation type="submission" date="2016-10" db="EMBL/GenBank/DDBJ databases">
        <authorList>
            <person name="de Groot N.N."/>
        </authorList>
    </citation>
    <scope>NUCLEOTIDE SEQUENCE [LARGE SCALE GENOMIC DNA]</scope>
    <source>
        <strain evidence="4 5">DSM 21632</strain>
    </source>
</reference>
<dbReference type="PIRSF" id="PIRSF006470">
    <property type="entry name" value="DctB"/>
    <property type="match status" value="1"/>
</dbReference>
<keyword evidence="4" id="KW-0675">Receptor</keyword>
<sequence>MKLHIYSIMTVMILALLLMSGCSTGVFSSTNDPAEAKEPVTLQVGHVAPPNHAYHLGLVEFKEAVEEETNGQINIEIYPAGQMGGDRSLVERVQYGSLDMALSSTGVVGNFIEDIAVVEMPFLFNDLNHAYETFDGEIGQELLHKMENINIKGIAFWEKGFVQLSNNKHPIYSPEDVSGLKMRSLENELYVDTYDALGAEATPIANPEVYTSLQQGIVDGVDNALSGLRTTNQFEVSDKVSVLDLYYASAILMINQEKLESLPEQLQDAIIQIGRETASVQREINQQLEEQHTQEMKDEGATIVTKEEIDIDAFKEAVEEVYEKHDKWDDYVERIKQADE</sequence>
<dbReference type="PANTHER" id="PTHR33376:SF7">
    <property type="entry name" value="C4-DICARBOXYLATE-BINDING PROTEIN DCTB"/>
    <property type="match status" value="1"/>
</dbReference>
<dbReference type="InterPro" id="IPR004682">
    <property type="entry name" value="TRAP_DctP"/>
</dbReference>
<dbReference type="Pfam" id="PF03480">
    <property type="entry name" value="DctP"/>
    <property type="match status" value="1"/>
</dbReference>
<keyword evidence="3" id="KW-0732">Signal</keyword>
<evidence type="ECO:0000313" key="4">
    <source>
        <dbReference type="EMBL" id="SDI40289.1"/>
    </source>
</evidence>
<dbReference type="NCBIfam" id="TIGR00787">
    <property type="entry name" value="dctP"/>
    <property type="match status" value="1"/>
</dbReference>
<evidence type="ECO:0000256" key="1">
    <source>
        <dbReference type="ARBA" id="ARBA00009023"/>
    </source>
</evidence>
<dbReference type="PROSITE" id="PS51257">
    <property type="entry name" value="PROKAR_LIPOPROTEIN"/>
    <property type="match status" value="1"/>
</dbReference>
<protein>
    <submittedName>
        <fullName evidence="4">Tripartite ATP-independent transporter solute receptor, DctP family</fullName>
    </submittedName>
</protein>
<keyword evidence="5" id="KW-1185">Reference proteome</keyword>
<organism evidence="4 5">
    <name type="scientific">Alteribacillus persepolensis</name>
    <dbReference type="NCBI Taxonomy" id="568899"/>
    <lineage>
        <taxon>Bacteria</taxon>
        <taxon>Bacillati</taxon>
        <taxon>Bacillota</taxon>
        <taxon>Bacilli</taxon>
        <taxon>Bacillales</taxon>
        <taxon>Bacillaceae</taxon>
        <taxon>Alteribacillus</taxon>
    </lineage>
</organism>
<dbReference type="InterPro" id="IPR018389">
    <property type="entry name" value="DctP_fam"/>
</dbReference>
<dbReference type="InterPro" id="IPR038404">
    <property type="entry name" value="TRAP_DctP_sf"/>
</dbReference>
<dbReference type="EMBL" id="FNDK01000044">
    <property type="protein sequence ID" value="SDI40289.1"/>
    <property type="molecule type" value="Genomic_DNA"/>
</dbReference>
<dbReference type="Proteomes" id="UP000199163">
    <property type="component" value="Unassembled WGS sequence"/>
</dbReference>
<gene>
    <name evidence="4" type="ORF">SAMN05192534_1444</name>
</gene>
<accession>A0A1G8KAA4</accession>
<dbReference type="PANTHER" id="PTHR33376">
    <property type="match status" value="1"/>
</dbReference>
<dbReference type="RefSeq" id="WP_091276933.1">
    <property type="nucleotide sequence ID" value="NZ_FNDK01000044.1"/>
</dbReference>
<dbReference type="Gene3D" id="3.40.190.170">
    <property type="entry name" value="Bacterial extracellular solute-binding protein, family 7"/>
    <property type="match status" value="1"/>
</dbReference>
<name>A0A1G8KAA4_9BACI</name>
<evidence type="ECO:0000256" key="3">
    <source>
        <dbReference type="ARBA" id="ARBA00022729"/>
    </source>
</evidence>
<comment type="similarity">
    <text evidence="1">Belongs to the bacterial solute-binding protein 7 family.</text>
</comment>
<proteinExistence type="inferred from homology"/>
<keyword evidence="2" id="KW-0813">Transport</keyword>
<dbReference type="GO" id="GO:0055085">
    <property type="term" value="P:transmembrane transport"/>
    <property type="evidence" value="ECO:0007669"/>
    <property type="project" value="InterPro"/>
</dbReference>
<evidence type="ECO:0000256" key="2">
    <source>
        <dbReference type="ARBA" id="ARBA00022448"/>
    </source>
</evidence>